<evidence type="ECO:0000313" key="1">
    <source>
        <dbReference type="EMBL" id="VUX55733.1"/>
    </source>
</evidence>
<name>A0A7D9H3V3_9GAMM</name>
<dbReference type="EMBL" id="LR633967">
    <property type="protein sequence ID" value="VUX55733.1"/>
    <property type="molecule type" value="Genomic_DNA"/>
</dbReference>
<proteinExistence type="predicted"/>
<accession>A0A7D9H3V3</accession>
<sequence length="42" mass="5202">MASWLNTIRILNRAEILIQRELLQKRWTLLLLKTELKWKRVL</sequence>
<dbReference type="AlphaFoldDB" id="A0A7D9H3V3"/>
<protein>
    <submittedName>
        <fullName evidence="1">Uncharacterized protein</fullName>
    </submittedName>
</protein>
<organism evidence="1">
    <name type="scientific">uncultured Woeseiaceae bacterium</name>
    <dbReference type="NCBI Taxonomy" id="1983305"/>
    <lineage>
        <taxon>Bacteria</taxon>
        <taxon>Pseudomonadati</taxon>
        <taxon>Pseudomonadota</taxon>
        <taxon>Gammaproteobacteria</taxon>
        <taxon>Woeseiales</taxon>
        <taxon>Woeseiaceae</taxon>
        <taxon>environmental samples</taxon>
    </lineage>
</organism>
<reference evidence="1" key="1">
    <citation type="submission" date="2019-07" db="EMBL/GenBank/DDBJ databases">
        <authorList>
            <person name="Weber M."/>
            <person name="Kostadinov I."/>
            <person name="Kostadinov D I."/>
        </authorList>
    </citation>
    <scope>NUCLEOTIDE SEQUENCE</scope>
    <source>
        <strain evidence="1">Gfbio:sag-sample-m06:053724c1-46a9-4a36-b237-ea2bf867836b</strain>
    </source>
</reference>
<gene>
    <name evidence="1" type="ORF">JTBM06_V1_90022</name>
</gene>